<keyword evidence="7" id="KW-1185">Reference proteome</keyword>
<feature type="region of interest" description="Disordered" evidence="4">
    <location>
        <begin position="1310"/>
        <end position="1377"/>
    </location>
</feature>
<dbReference type="PROSITE" id="PS50110">
    <property type="entry name" value="RESPONSE_REGULATORY"/>
    <property type="match status" value="1"/>
</dbReference>
<evidence type="ECO:0000256" key="4">
    <source>
        <dbReference type="SAM" id="MobiDB-lite"/>
    </source>
</evidence>
<feature type="compositionally biased region" description="Low complexity" evidence="4">
    <location>
        <begin position="94"/>
        <end position="106"/>
    </location>
</feature>
<dbReference type="Pfam" id="PF00072">
    <property type="entry name" value="Response_reg"/>
    <property type="match status" value="1"/>
</dbReference>
<dbReference type="SMART" id="SM00448">
    <property type="entry name" value="REC"/>
    <property type="match status" value="1"/>
</dbReference>
<feature type="region of interest" description="Disordered" evidence="4">
    <location>
        <begin position="716"/>
        <end position="735"/>
    </location>
</feature>
<feature type="region of interest" description="Disordered" evidence="4">
    <location>
        <begin position="523"/>
        <end position="549"/>
    </location>
</feature>
<feature type="compositionally biased region" description="Basic and acidic residues" evidence="4">
    <location>
        <begin position="83"/>
        <end position="93"/>
    </location>
</feature>
<feature type="compositionally biased region" description="Basic and acidic residues" evidence="4">
    <location>
        <begin position="831"/>
        <end position="843"/>
    </location>
</feature>
<organism evidence="6 7">
    <name type="scientific">Schizopora paradoxa</name>
    <dbReference type="NCBI Taxonomy" id="27342"/>
    <lineage>
        <taxon>Eukaryota</taxon>
        <taxon>Fungi</taxon>
        <taxon>Dikarya</taxon>
        <taxon>Basidiomycota</taxon>
        <taxon>Agaricomycotina</taxon>
        <taxon>Agaricomycetes</taxon>
        <taxon>Hymenochaetales</taxon>
        <taxon>Schizoporaceae</taxon>
        <taxon>Schizopora</taxon>
    </lineage>
</organism>
<feature type="compositionally biased region" description="Polar residues" evidence="4">
    <location>
        <begin position="1190"/>
        <end position="1220"/>
    </location>
</feature>
<dbReference type="PANTHER" id="PTHR45339">
    <property type="entry name" value="HYBRID SIGNAL TRANSDUCTION HISTIDINE KINASE J"/>
    <property type="match status" value="1"/>
</dbReference>
<feature type="domain" description="Response regulatory" evidence="5">
    <location>
        <begin position="979"/>
        <end position="1130"/>
    </location>
</feature>
<dbReference type="Proteomes" id="UP000053477">
    <property type="component" value="Unassembled WGS sequence"/>
</dbReference>
<feature type="compositionally biased region" description="Basic and acidic residues" evidence="4">
    <location>
        <begin position="1359"/>
        <end position="1377"/>
    </location>
</feature>
<feature type="compositionally biased region" description="Polar residues" evidence="4">
    <location>
        <begin position="904"/>
        <end position="942"/>
    </location>
</feature>
<feature type="compositionally biased region" description="Polar residues" evidence="4">
    <location>
        <begin position="1246"/>
        <end position="1264"/>
    </location>
</feature>
<gene>
    <name evidence="6" type="ORF">SCHPADRAFT_543749</name>
</gene>
<dbReference type="CDD" id="cd17546">
    <property type="entry name" value="REC_hyHK_CKI1_RcsC-like"/>
    <property type="match status" value="1"/>
</dbReference>
<dbReference type="PANTHER" id="PTHR45339:SF1">
    <property type="entry name" value="HYBRID SIGNAL TRANSDUCTION HISTIDINE KINASE J"/>
    <property type="match status" value="1"/>
</dbReference>
<dbReference type="FunFam" id="3.40.50.2300:FF:000146">
    <property type="entry name" value="Putative two-component response regulator SSK1p"/>
    <property type="match status" value="1"/>
</dbReference>
<feature type="region of interest" description="Disordered" evidence="4">
    <location>
        <begin position="323"/>
        <end position="345"/>
    </location>
</feature>
<evidence type="ECO:0000256" key="3">
    <source>
        <dbReference type="PROSITE-ProRule" id="PRU00169"/>
    </source>
</evidence>
<keyword evidence="2" id="KW-0902">Two-component regulatory system</keyword>
<accession>A0A0H2RYV4</accession>
<evidence type="ECO:0000313" key="7">
    <source>
        <dbReference type="Proteomes" id="UP000053477"/>
    </source>
</evidence>
<feature type="compositionally biased region" description="Low complexity" evidence="4">
    <location>
        <begin position="606"/>
        <end position="617"/>
    </location>
</feature>
<dbReference type="Gene3D" id="3.40.50.2300">
    <property type="match status" value="1"/>
</dbReference>
<feature type="modified residue" description="4-aspartylphosphate" evidence="3">
    <location>
        <position position="1028"/>
    </location>
</feature>
<protein>
    <recommendedName>
        <fullName evidence="5">Response regulatory domain-containing protein</fullName>
    </recommendedName>
</protein>
<name>A0A0H2RYV4_9AGAM</name>
<evidence type="ECO:0000259" key="5">
    <source>
        <dbReference type="PROSITE" id="PS50110"/>
    </source>
</evidence>
<dbReference type="EMBL" id="KQ086041">
    <property type="protein sequence ID" value="KLO09921.1"/>
    <property type="molecule type" value="Genomic_DNA"/>
</dbReference>
<feature type="compositionally biased region" description="Low complexity" evidence="4">
    <location>
        <begin position="336"/>
        <end position="345"/>
    </location>
</feature>
<feature type="compositionally biased region" description="Low complexity" evidence="4">
    <location>
        <begin position="1"/>
        <end position="17"/>
    </location>
</feature>
<feature type="region of interest" description="Disordered" evidence="4">
    <location>
        <begin position="1163"/>
        <end position="1222"/>
    </location>
</feature>
<dbReference type="InterPro" id="IPR001789">
    <property type="entry name" value="Sig_transdc_resp-reg_receiver"/>
</dbReference>
<sequence>MDNKRLPAVRVPLVPVAEGNSGEGPTETPIVDLPPSEKFGFAWPEQHSSPTTAPLPAPILPGNEAESSEVDTSESESIASGSKDSHGGSRDSDQSPPSESPGSSSTPVPPSPPRLSRAFSAPLASQLGHLIHPHRTRSEFLSQLSPLALSEPVSSTSFRELSVELADSVQSIIQTLIHVLPPHLLDPAKEQFAGCSLSVPSPSVAAMLTSMKNLNYMSANISTFTSDPSLPNDFPPSPPIKNDFDIGEMLQSVGDALSGLASQAGVELVLYHSDVGMKHVSVRGDECGISYALSHVIRQVIDNAQSGDTIEVGLLIHAATSKSSAPQSDSDESRSPSRASSSSFSVVPDFEGTLDVTFDVAHKFGTSDFLSKVVPSVPAISVTRPLPRFDTLFFRRLLRHIGGTLKEDLKPRLFALGRTCELKINCETGSPDLLTKPLDLSQEEKAMRQPFATSNIQLASEPSLEDLLHFVDKLKGKKVALHASAEGSFAHHLSSYLTAWGLDVSHMSLPLSGSDVTIASSTLASGSSVSPPPVVDSPEALPPSEKGSLEDVAVDSNPSFVLVDDDLDAFRNRLIELHAEAPFHLTLGNRPKLGALHRPKSSPQVSRTRASRATTTASPKLSPLPVLIHFTSLTNFKMVKDIVHSTLKPNPSGVLPEVIVLPKPAGPRRVLTALRTALLKPMVDPFFAPIASSPYSPIGLNLNPFSPFYHAPSPPHSSLRPAISPRTGSDRSLRSAKDGKEILEVVQRLPPSPLREADTMEYFTNAAEKLGVQSSGLVIQSPDGNPAGIFFYPRGSNNRNMQRVGSTNSMKSPVLNAPHMVRDTGNLRPTSEQRRAPGVRRKTDGQDFEMITPDLTKNIIRPQSLMQTTSVFASEPMISSPASPAASSSLNAPAAKKPRAISPRHSQTSEVPSMSVDSQIDSTSHNSPPGSPTRRPTAQASQPPRRGTRKSTGESIPASTPGAKKKSLGGESHIVPPINVLIVEDNPINQTILSTFMKRKRIKYDVAHNGAEAVKKWKTGEFHLILMDIQMPVMSGIDATKEIRRLERVDLNFPSAPSSPEGQQTPSDVPSVESRSSSTHTPFRSSVIIVALTASSSESDRIAALAAGCNDFLTKPVSLQWLNSKIIEWGSIKALQTWADLRPDMAKSLSAGQLSQARAVATNLHVPERKGSRPRSASNPKPSDAESISLIITTPTKRPDSSSGANRLQSTDRPSPTKRSSALDVAAVLDLAEGGRGNLRSFKLGSDTSQPLAPSKGEPSSDSTLKIPEDTKPSSTRQISGEVALAVHVKDFAQAAGSVADRAAHGEPVVIGERSLASPNTSIGELMHERSPEPTLPGSFERQSSSGEDLYAPLQTPNEDSKNSENTVEKPSDTSTD</sequence>
<dbReference type="STRING" id="27342.A0A0H2RYV4"/>
<evidence type="ECO:0000313" key="6">
    <source>
        <dbReference type="EMBL" id="KLO09921.1"/>
    </source>
</evidence>
<evidence type="ECO:0000256" key="1">
    <source>
        <dbReference type="ARBA" id="ARBA00022553"/>
    </source>
</evidence>
<keyword evidence="1 3" id="KW-0597">Phosphoprotein</keyword>
<feature type="region of interest" description="Disordered" evidence="4">
    <location>
        <begin position="877"/>
        <end position="971"/>
    </location>
</feature>
<dbReference type="SUPFAM" id="SSF52172">
    <property type="entry name" value="CheY-like"/>
    <property type="match status" value="1"/>
</dbReference>
<dbReference type="OrthoDB" id="21225at2759"/>
<feature type="region of interest" description="Disordered" evidence="4">
    <location>
        <begin position="1237"/>
        <end position="1278"/>
    </location>
</feature>
<feature type="region of interest" description="Disordered" evidence="4">
    <location>
        <begin position="1"/>
        <end position="118"/>
    </location>
</feature>
<feature type="region of interest" description="Disordered" evidence="4">
    <location>
        <begin position="592"/>
        <end position="617"/>
    </location>
</feature>
<proteinExistence type="predicted"/>
<reference evidence="6 7" key="1">
    <citation type="submission" date="2015-04" db="EMBL/GenBank/DDBJ databases">
        <title>Complete genome sequence of Schizopora paradoxa KUC8140, a cosmopolitan wood degrader in East Asia.</title>
        <authorList>
            <consortium name="DOE Joint Genome Institute"/>
            <person name="Min B."/>
            <person name="Park H."/>
            <person name="Jang Y."/>
            <person name="Kim J.-J."/>
            <person name="Kim K.H."/>
            <person name="Pangilinan J."/>
            <person name="Lipzen A."/>
            <person name="Riley R."/>
            <person name="Grigoriev I.V."/>
            <person name="Spatafora J.W."/>
            <person name="Choi I.-G."/>
        </authorList>
    </citation>
    <scope>NUCLEOTIDE SEQUENCE [LARGE SCALE GENOMIC DNA]</scope>
    <source>
        <strain evidence="6 7">KUC8140</strain>
    </source>
</reference>
<feature type="region of interest" description="Disordered" evidence="4">
    <location>
        <begin position="808"/>
        <end position="843"/>
    </location>
</feature>
<feature type="compositionally biased region" description="Low complexity" evidence="4">
    <location>
        <begin position="877"/>
        <end position="895"/>
    </location>
</feature>
<feature type="region of interest" description="Disordered" evidence="4">
    <location>
        <begin position="1052"/>
        <end position="1079"/>
    </location>
</feature>
<evidence type="ECO:0000256" key="2">
    <source>
        <dbReference type="ARBA" id="ARBA00023012"/>
    </source>
</evidence>
<dbReference type="InParanoid" id="A0A0H2RYV4"/>
<feature type="compositionally biased region" description="Low complexity" evidence="4">
    <location>
        <begin position="1066"/>
        <end position="1078"/>
    </location>
</feature>
<dbReference type="InterPro" id="IPR011006">
    <property type="entry name" value="CheY-like_superfamily"/>
</dbReference>
<feature type="compositionally biased region" description="Polar residues" evidence="4">
    <location>
        <begin position="1055"/>
        <end position="1065"/>
    </location>
</feature>
<dbReference type="GO" id="GO:0000156">
    <property type="term" value="F:phosphorelay response regulator activity"/>
    <property type="evidence" value="ECO:0007669"/>
    <property type="project" value="UniProtKB-ARBA"/>
</dbReference>